<comment type="catalytic activity">
    <reaction evidence="6">
        <text>tRNA(His) + L-histidine + ATP = L-histidyl-tRNA(His) + AMP + diphosphate + H(+)</text>
        <dbReference type="Rhea" id="RHEA:17313"/>
        <dbReference type="Rhea" id="RHEA-COMP:9665"/>
        <dbReference type="Rhea" id="RHEA-COMP:9689"/>
        <dbReference type="ChEBI" id="CHEBI:15378"/>
        <dbReference type="ChEBI" id="CHEBI:30616"/>
        <dbReference type="ChEBI" id="CHEBI:33019"/>
        <dbReference type="ChEBI" id="CHEBI:57595"/>
        <dbReference type="ChEBI" id="CHEBI:78442"/>
        <dbReference type="ChEBI" id="CHEBI:78527"/>
        <dbReference type="ChEBI" id="CHEBI:456215"/>
        <dbReference type="EC" id="6.1.1.21"/>
    </reaction>
</comment>
<evidence type="ECO:0000313" key="9">
    <source>
        <dbReference type="EMBL" id="OGZ98440.1"/>
    </source>
</evidence>
<dbReference type="Pfam" id="PF03129">
    <property type="entry name" value="HGTP_anticodon"/>
    <property type="match status" value="1"/>
</dbReference>
<evidence type="ECO:0000256" key="5">
    <source>
        <dbReference type="ARBA" id="ARBA00030619"/>
    </source>
</evidence>
<dbReference type="GO" id="GO:0005737">
    <property type="term" value="C:cytoplasm"/>
    <property type="evidence" value="ECO:0007669"/>
    <property type="project" value="InterPro"/>
</dbReference>
<dbReference type="EC" id="6.1.1.21" evidence="2"/>
<dbReference type="GO" id="GO:0000166">
    <property type="term" value="F:nucleotide binding"/>
    <property type="evidence" value="ECO:0007669"/>
    <property type="project" value="UniProtKB-KW"/>
</dbReference>
<evidence type="ECO:0000313" key="10">
    <source>
        <dbReference type="Proteomes" id="UP000179023"/>
    </source>
</evidence>
<keyword evidence="4" id="KW-0436">Ligase</keyword>
<evidence type="ECO:0000256" key="3">
    <source>
        <dbReference type="ARBA" id="ARBA00022741"/>
    </source>
</evidence>
<dbReference type="PANTHER" id="PTHR43707">
    <property type="entry name" value="HISTIDYL-TRNA SYNTHETASE"/>
    <property type="match status" value="1"/>
</dbReference>
<comment type="similarity">
    <text evidence="1">Belongs to the class-II aminoacyl-tRNA synthetase family.</text>
</comment>
<keyword evidence="3" id="KW-0547">Nucleotide-binding</keyword>
<evidence type="ECO:0000259" key="7">
    <source>
        <dbReference type="Pfam" id="PF03129"/>
    </source>
</evidence>
<organism evidence="9 10">
    <name type="scientific">Candidatus Sungbacteria bacterium RIFCSPHIGHO2_02_FULL_47_11</name>
    <dbReference type="NCBI Taxonomy" id="1802270"/>
    <lineage>
        <taxon>Bacteria</taxon>
        <taxon>Candidatus Sungiibacteriota</taxon>
    </lineage>
</organism>
<name>A0A1G2KIZ8_9BACT</name>
<dbReference type="Gene3D" id="3.40.50.800">
    <property type="entry name" value="Anticodon-binding domain"/>
    <property type="match status" value="1"/>
</dbReference>
<feature type="domain" description="Class II Histidinyl-tRNA synthetase (HisRS)-like catalytic core" evidence="8">
    <location>
        <begin position="4"/>
        <end position="263"/>
    </location>
</feature>
<dbReference type="InterPro" id="IPR004516">
    <property type="entry name" value="HisRS/HisZ"/>
</dbReference>
<gene>
    <name evidence="9" type="ORF">A3C07_04435</name>
</gene>
<dbReference type="Gene3D" id="3.30.930.10">
    <property type="entry name" value="Bira Bifunctional Protein, Domain 2"/>
    <property type="match status" value="1"/>
</dbReference>
<comment type="caution">
    <text evidence="9">The sequence shown here is derived from an EMBL/GenBank/DDBJ whole genome shotgun (WGS) entry which is preliminary data.</text>
</comment>
<dbReference type="SUPFAM" id="SSF55681">
    <property type="entry name" value="Class II aaRS and biotin synthetases"/>
    <property type="match status" value="1"/>
</dbReference>
<protein>
    <recommendedName>
        <fullName evidence="2">histidine--tRNA ligase</fullName>
        <ecNumber evidence="2">6.1.1.21</ecNumber>
    </recommendedName>
    <alternativeName>
        <fullName evidence="5">Histidyl-tRNA synthetase</fullName>
    </alternativeName>
</protein>
<dbReference type="AlphaFoldDB" id="A0A1G2KIZ8"/>
<accession>A0A1G2KIZ8</accession>
<dbReference type="Pfam" id="PF13393">
    <property type="entry name" value="tRNA-synt_His"/>
    <property type="match status" value="1"/>
</dbReference>
<dbReference type="SUPFAM" id="SSF52954">
    <property type="entry name" value="Class II aaRS ABD-related"/>
    <property type="match status" value="1"/>
</dbReference>
<keyword evidence="4" id="KW-0030">Aminoacyl-tRNA synthetase</keyword>
<reference evidence="9 10" key="1">
    <citation type="journal article" date="2016" name="Nat. Commun.">
        <title>Thousands of microbial genomes shed light on interconnected biogeochemical processes in an aquifer system.</title>
        <authorList>
            <person name="Anantharaman K."/>
            <person name="Brown C.T."/>
            <person name="Hug L.A."/>
            <person name="Sharon I."/>
            <person name="Castelle C.J."/>
            <person name="Probst A.J."/>
            <person name="Thomas B.C."/>
            <person name="Singh A."/>
            <person name="Wilkins M.J."/>
            <person name="Karaoz U."/>
            <person name="Brodie E.L."/>
            <person name="Williams K.H."/>
            <person name="Hubbard S.S."/>
            <person name="Banfield J.F."/>
        </authorList>
    </citation>
    <scope>NUCLEOTIDE SEQUENCE [LARGE SCALE GENOMIC DNA]</scope>
</reference>
<dbReference type="InterPro" id="IPR045864">
    <property type="entry name" value="aa-tRNA-synth_II/BPL/LPL"/>
</dbReference>
<proteinExistence type="inferred from homology"/>
<dbReference type="GO" id="GO:0006427">
    <property type="term" value="P:histidyl-tRNA aminoacylation"/>
    <property type="evidence" value="ECO:0007669"/>
    <property type="project" value="TreeGrafter"/>
</dbReference>
<sequence length="431" mass="49098">MHLDRLPQREQFVIKLRKAFYALATFYGFEPIHIPPIESYRLFAPLVRDGVLGERTPLVFRTREGFEYMLRLSGSISAIRMYASHRLQDEPHPLKFIFEGDAFVLMGGQDPKIEGVPEFGLVMIGEDGPIAEAEILQVFWKMLGEIGASNDSIELRVNAVGCSECRPPFRSQFVSYLRSRAAKLCKNCKRSLKRTPTLILFCTEEKCKTVATRVPQVLDFLCERCKKHLRSLLEFLDEARIPYFLDPRLFKEDSWFSVFVFEICFREERAKKQEGQELSGEEQTRVESVLIAEGGRMSRVAERITGKPLEVVGGSIFFKDIERLVSRRRVAGGERKQKIFLVQLGELAKRKSLGLLEMLRAGGVEVRESLGRDSIKSQLKVAERIGARVALILGQKEALDGTIIVREVQSGIQETISQDKLVEVLKQKLKK</sequence>
<dbReference type="InterPro" id="IPR004154">
    <property type="entry name" value="Anticodon-bd"/>
</dbReference>
<evidence type="ECO:0000256" key="6">
    <source>
        <dbReference type="ARBA" id="ARBA00047639"/>
    </source>
</evidence>
<evidence type="ECO:0000256" key="2">
    <source>
        <dbReference type="ARBA" id="ARBA00012815"/>
    </source>
</evidence>
<dbReference type="InterPro" id="IPR041715">
    <property type="entry name" value="HisRS-like_core"/>
</dbReference>
<dbReference type="PIRSF" id="PIRSF001549">
    <property type="entry name" value="His-tRNA_synth"/>
    <property type="match status" value="1"/>
</dbReference>
<dbReference type="STRING" id="1802270.A3C07_04435"/>
<evidence type="ECO:0000259" key="8">
    <source>
        <dbReference type="Pfam" id="PF13393"/>
    </source>
</evidence>
<dbReference type="PANTHER" id="PTHR43707:SF1">
    <property type="entry name" value="HISTIDINE--TRNA LIGASE, MITOCHONDRIAL-RELATED"/>
    <property type="match status" value="1"/>
</dbReference>
<dbReference type="GO" id="GO:0004821">
    <property type="term" value="F:histidine-tRNA ligase activity"/>
    <property type="evidence" value="ECO:0007669"/>
    <property type="project" value="UniProtKB-EC"/>
</dbReference>
<dbReference type="Proteomes" id="UP000179023">
    <property type="component" value="Unassembled WGS sequence"/>
</dbReference>
<feature type="domain" description="Anticodon-binding" evidence="7">
    <location>
        <begin position="344"/>
        <end position="427"/>
    </location>
</feature>
<evidence type="ECO:0000256" key="1">
    <source>
        <dbReference type="ARBA" id="ARBA00008226"/>
    </source>
</evidence>
<evidence type="ECO:0000256" key="4">
    <source>
        <dbReference type="ARBA" id="ARBA00023146"/>
    </source>
</evidence>
<dbReference type="InterPro" id="IPR036621">
    <property type="entry name" value="Anticodon-bd_dom_sf"/>
</dbReference>
<dbReference type="EMBL" id="MHQI01000065">
    <property type="protein sequence ID" value="OGZ98440.1"/>
    <property type="molecule type" value="Genomic_DNA"/>
</dbReference>